<dbReference type="Gramene" id="ORUFI03G23580.1">
    <property type="protein sequence ID" value="ORUFI03G23580.1"/>
    <property type="gene ID" value="ORUFI03G23580"/>
</dbReference>
<sequence length="210" mass="23227">MILVQGIALGLTVVTGIDGDGRRLDLEKFEGISPMTASWLDSSRLRAPRSLKTLVARGLGQCRLESTGTAKWPTAALWTPRAASSLAQGVQPAPNGKHKTWIDQVVEVNRVAMVDDGLAVMRMTHGSHNSLVPHNFGETRLLQGGQGFDGSMCQVPRLDHFLIYHGSLVKLTKWLVDCSLEYYLLNLWLPIYVVIFRIRLRGCLDGTKTF</sequence>
<reference evidence="1" key="2">
    <citation type="submission" date="2015-06" db="UniProtKB">
        <authorList>
            <consortium name="EnsemblPlants"/>
        </authorList>
    </citation>
    <scope>IDENTIFICATION</scope>
</reference>
<keyword evidence="2" id="KW-1185">Reference proteome</keyword>
<dbReference type="HOGENOM" id="CLU_117858_0_0_1"/>
<protein>
    <submittedName>
        <fullName evidence="1">Uncharacterized protein</fullName>
    </submittedName>
</protein>
<dbReference type="EnsemblPlants" id="ORUFI03G23580.1">
    <property type="protein sequence ID" value="ORUFI03G23580.1"/>
    <property type="gene ID" value="ORUFI03G23580"/>
</dbReference>
<dbReference type="AlphaFoldDB" id="A0A0E0NX34"/>
<proteinExistence type="predicted"/>
<accession>A0A0E0NX34</accession>
<dbReference type="Proteomes" id="UP000008022">
    <property type="component" value="Unassembled WGS sequence"/>
</dbReference>
<reference evidence="2" key="1">
    <citation type="submission" date="2013-06" db="EMBL/GenBank/DDBJ databases">
        <authorList>
            <person name="Zhao Q."/>
        </authorList>
    </citation>
    <scope>NUCLEOTIDE SEQUENCE</scope>
    <source>
        <strain evidence="2">cv. W1943</strain>
    </source>
</reference>
<evidence type="ECO:0000313" key="2">
    <source>
        <dbReference type="Proteomes" id="UP000008022"/>
    </source>
</evidence>
<organism evidence="1 2">
    <name type="scientific">Oryza rufipogon</name>
    <name type="common">Brownbeard rice</name>
    <name type="synonym">Asian wild rice</name>
    <dbReference type="NCBI Taxonomy" id="4529"/>
    <lineage>
        <taxon>Eukaryota</taxon>
        <taxon>Viridiplantae</taxon>
        <taxon>Streptophyta</taxon>
        <taxon>Embryophyta</taxon>
        <taxon>Tracheophyta</taxon>
        <taxon>Spermatophyta</taxon>
        <taxon>Magnoliopsida</taxon>
        <taxon>Liliopsida</taxon>
        <taxon>Poales</taxon>
        <taxon>Poaceae</taxon>
        <taxon>BOP clade</taxon>
        <taxon>Oryzoideae</taxon>
        <taxon>Oryzeae</taxon>
        <taxon>Oryzinae</taxon>
        <taxon>Oryza</taxon>
    </lineage>
</organism>
<evidence type="ECO:0000313" key="1">
    <source>
        <dbReference type="EnsemblPlants" id="ORUFI03G23580.1"/>
    </source>
</evidence>
<name>A0A0E0NX34_ORYRU</name>